<evidence type="ECO:0000256" key="9">
    <source>
        <dbReference type="SAM" id="Phobius"/>
    </source>
</evidence>
<dbReference type="CDD" id="cd09084">
    <property type="entry name" value="EEP-2"/>
    <property type="match status" value="1"/>
</dbReference>
<dbReference type="SUPFAM" id="SSF56219">
    <property type="entry name" value="DNase I-like"/>
    <property type="match status" value="1"/>
</dbReference>
<feature type="transmembrane region" description="Helical" evidence="9">
    <location>
        <begin position="12"/>
        <end position="32"/>
    </location>
</feature>
<keyword evidence="12" id="KW-1185">Reference proteome</keyword>
<dbReference type="Pfam" id="PF03372">
    <property type="entry name" value="Exo_endo_phos"/>
    <property type="match status" value="1"/>
</dbReference>
<comment type="cofactor">
    <cofactor evidence="1">
        <name>Mn(2+)</name>
        <dbReference type="ChEBI" id="CHEBI:29035"/>
    </cofactor>
</comment>
<accession>A0A4U0EWG6</accession>
<keyword evidence="3" id="KW-0540">Nuclease</keyword>
<proteinExistence type="predicted"/>
<keyword evidence="7" id="KW-0460">Magnesium</keyword>
<keyword evidence="8" id="KW-0234">DNA repair</keyword>
<evidence type="ECO:0000259" key="10">
    <source>
        <dbReference type="Pfam" id="PF03372"/>
    </source>
</evidence>
<dbReference type="EMBL" id="SUPL01000003">
    <property type="protein sequence ID" value="TJY36265.1"/>
    <property type="molecule type" value="Genomic_DNA"/>
</dbReference>
<keyword evidence="9" id="KW-1133">Transmembrane helix</keyword>
<evidence type="ECO:0000256" key="4">
    <source>
        <dbReference type="ARBA" id="ARBA00022723"/>
    </source>
</evidence>
<comment type="caution">
    <text evidence="11">The sequence shown here is derived from an EMBL/GenBank/DDBJ whole genome shotgun (WGS) entry which is preliminary data.</text>
</comment>
<evidence type="ECO:0000256" key="6">
    <source>
        <dbReference type="ARBA" id="ARBA00022801"/>
    </source>
</evidence>
<evidence type="ECO:0000313" key="12">
    <source>
        <dbReference type="Proteomes" id="UP000307657"/>
    </source>
</evidence>
<dbReference type="InterPro" id="IPR005135">
    <property type="entry name" value="Endo/exonuclease/phosphatase"/>
</dbReference>
<organism evidence="11 12">
    <name type="scientific">Pontimicrobium aquaticum</name>
    <dbReference type="NCBI Taxonomy" id="2565367"/>
    <lineage>
        <taxon>Bacteria</taxon>
        <taxon>Pseudomonadati</taxon>
        <taxon>Bacteroidota</taxon>
        <taxon>Flavobacteriia</taxon>
        <taxon>Flavobacteriales</taxon>
        <taxon>Flavobacteriaceae</taxon>
        <taxon>Pontimicrobium</taxon>
    </lineage>
</organism>
<keyword evidence="4" id="KW-0479">Metal-binding</keyword>
<keyword evidence="11" id="KW-0255">Endonuclease</keyword>
<dbReference type="GO" id="GO:0016787">
    <property type="term" value="F:hydrolase activity"/>
    <property type="evidence" value="ECO:0007669"/>
    <property type="project" value="UniProtKB-KW"/>
</dbReference>
<keyword evidence="6" id="KW-0378">Hydrolase</keyword>
<gene>
    <name evidence="11" type="ORF">E5167_06245</name>
</gene>
<feature type="transmembrane region" description="Helical" evidence="9">
    <location>
        <begin position="38"/>
        <end position="61"/>
    </location>
</feature>
<evidence type="ECO:0000256" key="5">
    <source>
        <dbReference type="ARBA" id="ARBA00022763"/>
    </source>
</evidence>
<dbReference type="RefSeq" id="WP_136842225.1">
    <property type="nucleotide sequence ID" value="NZ_SUPL01000003.1"/>
</dbReference>
<reference evidence="11 12" key="1">
    <citation type="submission" date="2019-04" db="EMBL/GenBank/DDBJ databases">
        <title>Lacinutrix sp. nov., isolated from marine water.</title>
        <authorList>
            <person name="Kim W."/>
        </authorList>
    </citation>
    <scope>NUCLEOTIDE SEQUENCE [LARGE SCALE GENOMIC DNA]</scope>
    <source>
        <strain evidence="11 12">CAU 1491</strain>
    </source>
</reference>
<protein>
    <submittedName>
        <fullName evidence="11">Endonuclease</fullName>
    </submittedName>
</protein>
<dbReference type="Proteomes" id="UP000307657">
    <property type="component" value="Unassembled WGS sequence"/>
</dbReference>
<dbReference type="GO" id="GO:0006281">
    <property type="term" value="P:DNA repair"/>
    <property type="evidence" value="ECO:0007669"/>
    <property type="project" value="UniProtKB-KW"/>
</dbReference>
<dbReference type="OrthoDB" id="635146at2"/>
<dbReference type="InterPro" id="IPR051547">
    <property type="entry name" value="TDP2-like"/>
</dbReference>
<dbReference type="GO" id="GO:0046872">
    <property type="term" value="F:metal ion binding"/>
    <property type="evidence" value="ECO:0007669"/>
    <property type="project" value="UniProtKB-KW"/>
</dbReference>
<dbReference type="InterPro" id="IPR036691">
    <property type="entry name" value="Endo/exonu/phosph_ase_sf"/>
</dbReference>
<dbReference type="AlphaFoldDB" id="A0A4U0EWG6"/>
<keyword evidence="9" id="KW-0812">Transmembrane</keyword>
<keyword evidence="5" id="KW-0227">DNA damage</keyword>
<evidence type="ECO:0000256" key="7">
    <source>
        <dbReference type="ARBA" id="ARBA00022842"/>
    </source>
</evidence>
<dbReference type="PANTHER" id="PTHR15822">
    <property type="entry name" value="TRAF AND TNF RECEPTOR-ASSOCIATED PROTEIN"/>
    <property type="match status" value="1"/>
</dbReference>
<dbReference type="Gene3D" id="3.60.10.10">
    <property type="entry name" value="Endonuclease/exonuclease/phosphatase"/>
    <property type="match status" value="1"/>
</dbReference>
<keyword evidence="9" id="KW-0472">Membrane</keyword>
<comment type="cofactor">
    <cofactor evidence="2">
        <name>Mg(2+)</name>
        <dbReference type="ChEBI" id="CHEBI:18420"/>
    </cofactor>
</comment>
<evidence type="ECO:0000256" key="1">
    <source>
        <dbReference type="ARBA" id="ARBA00001936"/>
    </source>
</evidence>
<evidence type="ECO:0000256" key="8">
    <source>
        <dbReference type="ARBA" id="ARBA00023204"/>
    </source>
</evidence>
<evidence type="ECO:0000313" key="11">
    <source>
        <dbReference type="EMBL" id="TJY36265.1"/>
    </source>
</evidence>
<sequence>MKKLSFVNKTIFITNSLVALLLLLSYLLPYVAPKNFAFLSVLSLAVPLLIILNGLFMLYWLLKAKKQLLLSGLVLLLGYSYVGSLYKFSSSKNIENGDDLSIMNYNVRLFNLYNWIDSDSVEQDIMNLIEKDNPDVICFQEYHPHERVNLSSYKYKYEKLSGNRIKYGQAIFSKYPIVNSGSVEFPNTANNAIFADIVKNNDTLRVYNVHLQSWRIDANVEDLKTEDSERLFNKAGETFKMQQEQAELFIAHKTQSPYKMIICGDFNNTAYSYVYKEIKGDLKDAFEEAGNGFGKTFNFKYFPVRIDFILVDDTFAVDSFKVYEEKLSDHYPIRAKINLN</sequence>
<dbReference type="GO" id="GO:0004519">
    <property type="term" value="F:endonuclease activity"/>
    <property type="evidence" value="ECO:0007669"/>
    <property type="project" value="UniProtKB-KW"/>
</dbReference>
<feature type="domain" description="Endonuclease/exonuclease/phosphatase" evidence="10">
    <location>
        <begin position="104"/>
        <end position="330"/>
    </location>
</feature>
<evidence type="ECO:0000256" key="3">
    <source>
        <dbReference type="ARBA" id="ARBA00022722"/>
    </source>
</evidence>
<name>A0A4U0EWG6_9FLAO</name>
<evidence type="ECO:0000256" key="2">
    <source>
        <dbReference type="ARBA" id="ARBA00001946"/>
    </source>
</evidence>
<dbReference type="PANTHER" id="PTHR15822:SF4">
    <property type="entry name" value="TYROSYL-DNA PHOSPHODIESTERASE 2"/>
    <property type="match status" value="1"/>
</dbReference>